<name>A0A7M5X1A1_9CNID</name>
<feature type="region of interest" description="Disordered" evidence="1">
    <location>
        <begin position="388"/>
        <end position="428"/>
    </location>
</feature>
<feature type="compositionally biased region" description="Polar residues" evidence="1">
    <location>
        <begin position="403"/>
        <end position="428"/>
    </location>
</feature>
<organism evidence="2 3">
    <name type="scientific">Clytia hemisphaerica</name>
    <dbReference type="NCBI Taxonomy" id="252671"/>
    <lineage>
        <taxon>Eukaryota</taxon>
        <taxon>Metazoa</taxon>
        <taxon>Cnidaria</taxon>
        <taxon>Hydrozoa</taxon>
        <taxon>Hydroidolina</taxon>
        <taxon>Leptothecata</taxon>
        <taxon>Obeliida</taxon>
        <taxon>Clytiidae</taxon>
        <taxon>Clytia</taxon>
    </lineage>
</organism>
<keyword evidence="3" id="KW-1185">Reference proteome</keyword>
<protein>
    <submittedName>
        <fullName evidence="2">Uncharacterized protein</fullName>
    </submittedName>
</protein>
<dbReference type="Proteomes" id="UP000594262">
    <property type="component" value="Unplaced"/>
</dbReference>
<accession>A0A7M5X1A1</accession>
<evidence type="ECO:0000256" key="1">
    <source>
        <dbReference type="SAM" id="MobiDB-lite"/>
    </source>
</evidence>
<evidence type="ECO:0000313" key="3">
    <source>
        <dbReference type="Proteomes" id="UP000594262"/>
    </source>
</evidence>
<sequence>MTPASRLSLLKSKGYCFQCLFPGAASASGKHKDGKCQHDFVCPDESHQKYSVRKHVLVCEEHKEEPANVELLEKFKERFFRNPDLPSFTKNISLSFHTESFQTVDEDGDRGIYMLQEIQINQNKLLIFFDNGCSDFVVSQKAIKLLGSNVIKASSKPVILGGVGNSITKSTLGRYIVKLPLSNGEMVSFTGPCIPKITSTFPTFSLIEAHKDIDESYSKAGGLKPLPKLPRSIGGDVHMMIGVKHLKYFPKHVYQMPSGLTILESLFTISSGGRGVIAGPHPSFSCFNVSSNFTSVYHNTIHPIKTLLLGFNADHPTSLKKYFTQSKEDQWNQSININDQKEHPIDSPIEIQSKTRSIKSTQSPITDSSNHMNIAIKVDQMPHKLNIDESSNQNEKNGMKASVKSQIPNFNESNQIIPNDQIVKSLSS</sequence>
<reference evidence="2" key="1">
    <citation type="submission" date="2021-01" db="UniProtKB">
        <authorList>
            <consortium name="EnsemblMetazoa"/>
        </authorList>
    </citation>
    <scope>IDENTIFICATION</scope>
</reference>
<proteinExistence type="predicted"/>
<dbReference type="AlphaFoldDB" id="A0A7M5X1A1"/>
<evidence type="ECO:0000313" key="2">
    <source>
        <dbReference type="EnsemblMetazoa" id="CLYHEMP016205.1"/>
    </source>
</evidence>
<dbReference type="EnsemblMetazoa" id="CLYHEMT016205.1">
    <property type="protein sequence ID" value="CLYHEMP016205.1"/>
    <property type="gene ID" value="CLYHEMG016205"/>
</dbReference>